<dbReference type="EMBL" id="CP155571">
    <property type="protein sequence ID" value="XFO72471.1"/>
    <property type="molecule type" value="Genomic_DNA"/>
</dbReference>
<dbReference type="Pfam" id="PF02738">
    <property type="entry name" value="MoCoBD_1"/>
    <property type="match status" value="1"/>
</dbReference>
<dbReference type="Pfam" id="PF01315">
    <property type="entry name" value="Ald_Xan_dh_C"/>
    <property type="match status" value="1"/>
</dbReference>
<dbReference type="PANTHER" id="PTHR11908">
    <property type="entry name" value="XANTHINE DEHYDROGENASE"/>
    <property type="match status" value="1"/>
</dbReference>
<dbReference type="Proteomes" id="UP000216052">
    <property type="component" value="Chromosome"/>
</dbReference>
<dbReference type="PANTHER" id="PTHR11908:SF157">
    <property type="entry name" value="XANTHINE DEHYDROGENASE SUBUNIT D-RELATED"/>
    <property type="match status" value="1"/>
</dbReference>
<dbReference type="Gene3D" id="3.90.1170.50">
    <property type="entry name" value="Aldehyde oxidase/xanthine dehydrogenase, a/b hammerhead"/>
    <property type="match status" value="1"/>
</dbReference>
<dbReference type="SUPFAM" id="SSF56003">
    <property type="entry name" value="Molybdenum cofactor-binding domain"/>
    <property type="match status" value="1"/>
</dbReference>
<evidence type="ECO:0000259" key="1">
    <source>
        <dbReference type="SMART" id="SM01008"/>
    </source>
</evidence>
<dbReference type="InterPro" id="IPR000674">
    <property type="entry name" value="Ald_Oxase/Xan_DH_a/b"/>
</dbReference>
<dbReference type="RefSeq" id="WP_169716855.1">
    <property type="nucleotide sequence ID" value="NZ_CP155571.1"/>
</dbReference>
<keyword evidence="2" id="KW-0560">Oxidoreductase</keyword>
<gene>
    <name evidence="2" type="primary">ndhL</name>
    <name evidence="2" type="ORF">SPACI_025230</name>
</gene>
<name>A0ABZ3J2V9_SPOA4</name>
<dbReference type="SUPFAM" id="SSF54665">
    <property type="entry name" value="CO dehydrogenase molybdoprotein N-domain-like"/>
    <property type="match status" value="1"/>
</dbReference>
<organism evidence="2 3">
    <name type="scientific">Sporomusa acidovorans (strain ATCC 49682 / DSM 3132 / Mol)</name>
    <dbReference type="NCBI Taxonomy" id="1123286"/>
    <lineage>
        <taxon>Bacteria</taxon>
        <taxon>Bacillati</taxon>
        <taxon>Bacillota</taxon>
        <taxon>Negativicutes</taxon>
        <taxon>Selenomonadales</taxon>
        <taxon>Sporomusaceae</taxon>
        <taxon>Sporomusa</taxon>
    </lineage>
</organism>
<keyword evidence="3" id="KW-1185">Reference proteome</keyword>
<dbReference type="SMART" id="SM01008">
    <property type="entry name" value="Ald_Xan_dh_C"/>
    <property type="match status" value="1"/>
</dbReference>
<dbReference type="InterPro" id="IPR037165">
    <property type="entry name" value="AldOxase/xan_DH_Mopterin-bd_sf"/>
</dbReference>
<reference evidence="2" key="1">
    <citation type="submission" date="2024-05" db="EMBL/GenBank/DDBJ databases">
        <title>Isolation and characterization of Sporomusa carbonis sp. nov., a carboxydotrophic hydrogenogen in the genus of Sporomusa isolated from a charcoal burning pile.</title>
        <authorList>
            <person name="Boeer T."/>
            <person name="Rosenbaum F."/>
            <person name="Eysell L."/>
            <person name="Mueller V."/>
            <person name="Daniel R."/>
            <person name="Poehlein A."/>
        </authorList>
    </citation>
    <scope>NUCLEOTIDE SEQUENCE [LARGE SCALE GENOMIC DNA]</scope>
    <source>
        <strain evidence="2">DSM 3132</strain>
    </source>
</reference>
<dbReference type="InterPro" id="IPR016208">
    <property type="entry name" value="Ald_Oxase/xanthine_DH-like"/>
</dbReference>
<dbReference type="InterPro" id="IPR008274">
    <property type="entry name" value="AldOxase/xan_DH_MoCoBD1"/>
</dbReference>
<dbReference type="InterPro" id="IPR036856">
    <property type="entry name" value="Ald_Oxase/Xan_DH_a/b_sf"/>
</dbReference>
<dbReference type="EC" id="1.17.1.5" evidence="2"/>
<evidence type="ECO:0000313" key="2">
    <source>
        <dbReference type="EMBL" id="XFO72471.1"/>
    </source>
</evidence>
<protein>
    <submittedName>
        <fullName evidence="2">Nicotinate dehydrogenase large molybdopterin subunit</fullName>
        <ecNumber evidence="2">1.17.1.5</ecNumber>
    </submittedName>
</protein>
<dbReference type="GO" id="GO:0050138">
    <property type="term" value="F:nicotinate dehydrogenase activity"/>
    <property type="evidence" value="ECO:0007669"/>
    <property type="project" value="UniProtKB-EC"/>
</dbReference>
<dbReference type="Gene3D" id="3.30.365.10">
    <property type="entry name" value="Aldehyde oxidase/xanthine dehydrogenase, molybdopterin binding domain"/>
    <property type="match status" value="3"/>
</dbReference>
<feature type="domain" description="Aldehyde oxidase/xanthine dehydrogenase a/b hammerhead" evidence="1">
    <location>
        <begin position="20"/>
        <end position="126"/>
    </location>
</feature>
<sequence>MEGTGVGASVIRKDALYKVTGKAIFAADIKRPGMLHAKVLRSKVPHAMVEAIDTRQAAAYPGVVKVLTANDIPGTNNNGIIVKDEPVLVKDKICRIGDAIALVAAESEKAAAEAVNLIEVKLKELPPVFDPLEAMQPGAPLVHASNILCLQKIRKGDIEAGFAAADIIVENVYRTQQVAHSFIEPEAGVAEYNGTDITLWVSTQNAHYDRGEVARTMNMDASRVRIIQTVTGGGFGGKLDISVQCYIALLAYYTGRPVKLVYDREESMICSSKRHPYYMEYKTGATKNGKLTALKAKIVGDTGAYASYGPGVLTRAAVHATGPYEVPNVWVDAYGVYTNNPMAGAMRGFGVPQVAFAHESQMNLLAEKLGITPLEIRLRNALVRGSLTATGQLMQDSVGIIETLKQAVKQAGILSPAVKQEGKP</sequence>
<evidence type="ECO:0000313" key="3">
    <source>
        <dbReference type="Proteomes" id="UP000216052"/>
    </source>
</evidence>
<proteinExistence type="predicted"/>
<accession>A0ABZ3J2V9</accession>